<proteinExistence type="predicted"/>
<reference evidence="2 3" key="1">
    <citation type="journal article" date="2006" name="Nature">
        <title>Global trends of whole-genome duplications revealed by the ciliate Paramecium tetraurelia.</title>
        <authorList>
            <consortium name="Genoscope"/>
            <person name="Aury J.-M."/>
            <person name="Jaillon O."/>
            <person name="Duret L."/>
            <person name="Noel B."/>
            <person name="Jubin C."/>
            <person name="Porcel B.M."/>
            <person name="Segurens B."/>
            <person name="Daubin V."/>
            <person name="Anthouard V."/>
            <person name="Aiach N."/>
            <person name="Arnaiz O."/>
            <person name="Billaut A."/>
            <person name="Beisson J."/>
            <person name="Blanc I."/>
            <person name="Bouhouche K."/>
            <person name="Camara F."/>
            <person name="Duharcourt S."/>
            <person name="Guigo R."/>
            <person name="Gogendeau D."/>
            <person name="Katinka M."/>
            <person name="Keller A.-M."/>
            <person name="Kissmehl R."/>
            <person name="Klotz C."/>
            <person name="Koll F."/>
            <person name="Le Moue A."/>
            <person name="Lepere C."/>
            <person name="Malinsky S."/>
            <person name="Nowacki M."/>
            <person name="Nowak J.K."/>
            <person name="Plattner H."/>
            <person name="Poulain J."/>
            <person name="Ruiz F."/>
            <person name="Serrano V."/>
            <person name="Zagulski M."/>
            <person name="Dessen P."/>
            <person name="Betermier M."/>
            <person name="Weissenbach J."/>
            <person name="Scarpelli C."/>
            <person name="Schachter V."/>
            <person name="Sperling L."/>
            <person name="Meyer E."/>
            <person name="Cohen J."/>
            <person name="Wincker P."/>
        </authorList>
    </citation>
    <scope>NUCLEOTIDE SEQUENCE [LARGE SCALE GENOMIC DNA]</scope>
    <source>
        <strain evidence="2 3">Stock d4-2</strain>
    </source>
</reference>
<dbReference type="Proteomes" id="UP000000600">
    <property type="component" value="Unassembled WGS sequence"/>
</dbReference>
<dbReference type="Gene3D" id="1.10.510.10">
    <property type="entry name" value="Transferase(Phosphotransferase) domain 1"/>
    <property type="match status" value="1"/>
</dbReference>
<feature type="domain" description="Protein kinase" evidence="1">
    <location>
        <begin position="1"/>
        <end position="84"/>
    </location>
</feature>
<evidence type="ECO:0000313" key="3">
    <source>
        <dbReference type="Proteomes" id="UP000000600"/>
    </source>
</evidence>
<protein>
    <recommendedName>
        <fullName evidence="1">Protein kinase domain-containing protein</fullName>
    </recommendedName>
</protein>
<dbReference type="EMBL" id="CT868618">
    <property type="protein sequence ID" value="CAK87413.1"/>
    <property type="molecule type" value="Genomic_DNA"/>
</dbReference>
<dbReference type="OrthoDB" id="4062651at2759"/>
<evidence type="ECO:0000313" key="2">
    <source>
        <dbReference type="EMBL" id="CAK87413.1"/>
    </source>
</evidence>
<dbReference type="HOGENOM" id="CLU_2532352_0_0_1"/>
<organism evidence="2 3">
    <name type="scientific">Paramecium tetraurelia</name>
    <dbReference type="NCBI Taxonomy" id="5888"/>
    <lineage>
        <taxon>Eukaryota</taxon>
        <taxon>Sar</taxon>
        <taxon>Alveolata</taxon>
        <taxon>Ciliophora</taxon>
        <taxon>Intramacronucleata</taxon>
        <taxon>Oligohymenophorea</taxon>
        <taxon>Peniculida</taxon>
        <taxon>Parameciidae</taxon>
        <taxon>Paramecium</taxon>
    </lineage>
</organism>
<dbReference type="STRING" id="5888.A0DWJ6"/>
<evidence type="ECO:0000259" key="1">
    <source>
        <dbReference type="PROSITE" id="PS50011"/>
    </source>
</evidence>
<dbReference type="GO" id="GO:0005524">
    <property type="term" value="F:ATP binding"/>
    <property type="evidence" value="ECO:0007669"/>
    <property type="project" value="InterPro"/>
</dbReference>
<dbReference type="SUPFAM" id="SSF56112">
    <property type="entry name" value="Protein kinase-like (PK-like)"/>
    <property type="match status" value="1"/>
</dbReference>
<dbReference type="PROSITE" id="PS50011">
    <property type="entry name" value="PROTEIN_KINASE_DOM"/>
    <property type="match status" value="1"/>
</dbReference>
<dbReference type="AlphaFoldDB" id="A0DWJ6"/>
<accession>A0DWJ6</accession>
<dbReference type="InterPro" id="IPR011009">
    <property type="entry name" value="Kinase-like_dom_sf"/>
</dbReference>
<gene>
    <name evidence="2" type="ORF">GSPATT00021056001</name>
</gene>
<dbReference type="KEGG" id="ptm:GSPATT00021056001"/>
<keyword evidence="3" id="KW-1185">Reference proteome</keyword>
<dbReference type="GO" id="GO:0004672">
    <property type="term" value="F:protein kinase activity"/>
    <property type="evidence" value="ECO:0007669"/>
    <property type="project" value="InterPro"/>
</dbReference>
<sequence>MILHTLYRFQTNLHRDLKPENILFKEKWNLNSSAITDFRFSVEVDAYPYIYPKYGTPGFVAPEIVNLVDKTKPYTSACDIFQQE</sequence>
<dbReference type="RefSeq" id="XP_001454810.1">
    <property type="nucleotide sequence ID" value="XM_001454773.1"/>
</dbReference>
<dbReference type="InParanoid" id="A0DWJ6"/>
<dbReference type="PANTHER" id="PTHR24347">
    <property type="entry name" value="SERINE/THREONINE-PROTEIN KINASE"/>
    <property type="match status" value="1"/>
</dbReference>
<dbReference type="InterPro" id="IPR000719">
    <property type="entry name" value="Prot_kinase_dom"/>
</dbReference>
<dbReference type="GeneID" id="5040595"/>
<dbReference type="Pfam" id="PF00069">
    <property type="entry name" value="Pkinase"/>
    <property type="match status" value="1"/>
</dbReference>
<name>A0DWJ6_PARTE</name>